<evidence type="ECO:0000259" key="8">
    <source>
        <dbReference type="PROSITE" id="PS51192"/>
    </source>
</evidence>
<dbReference type="InterPro" id="IPR044742">
    <property type="entry name" value="DEAD/DEAH_RhlB"/>
</dbReference>
<dbReference type="PROSITE" id="PS51192">
    <property type="entry name" value="HELICASE_ATP_BIND_1"/>
    <property type="match status" value="1"/>
</dbReference>
<evidence type="ECO:0000259" key="10">
    <source>
        <dbReference type="PROSITE" id="PS51195"/>
    </source>
</evidence>
<dbReference type="PANTHER" id="PTHR47959:SF13">
    <property type="entry name" value="ATP-DEPENDENT RNA HELICASE RHLE"/>
    <property type="match status" value="1"/>
</dbReference>
<evidence type="ECO:0000313" key="12">
    <source>
        <dbReference type="Proteomes" id="UP001596083"/>
    </source>
</evidence>
<dbReference type="InterPro" id="IPR027417">
    <property type="entry name" value="P-loop_NTPase"/>
</dbReference>
<dbReference type="InterPro" id="IPR011545">
    <property type="entry name" value="DEAD/DEAH_box_helicase_dom"/>
</dbReference>
<evidence type="ECO:0000256" key="3">
    <source>
        <dbReference type="ARBA" id="ARBA00022806"/>
    </source>
</evidence>
<feature type="domain" description="DEAD-box RNA helicase Q" evidence="10">
    <location>
        <begin position="179"/>
        <end position="207"/>
    </location>
</feature>
<dbReference type="Gene3D" id="3.40.50.300">
    <property type="entry name" value="P-loop containing nucleotide triphosphate hydrolases"/>
    <property type="match status" value="2"/>
</dbReference>
<dbReference type="InterPro" id="IPR001650">
    <property type="entry name" value="Helicase_C-like"/>
</dbReference>
<dbReference type="RefSeq" id="WP_390314636.1">
    <property type="nucleotide sequence ID" value="NZ_JBHSPB010000003.1"/>
</dbReference>
<dbReference type="Pfam" id="PF00271">
    <property type="entry name" value="Helicase_C"/>
    <property type="match status" value="1"/>
</dbReference>
<evidence type="ECO:0000256" key="1">
    <source>
        <dbReference type="ARBA" id="ARBA00022741"/>
    </source>
</evidence>
<dbReference type="Proteomes" id="UP001596083">
    <property type="component" value="Unassembled WGS sequence"/>
</dbReference>
<dbReference type="SUPFAM" id="SSF52540">
    <property type="entry name" value="P-loop containing nucleoside triphosphate hydrolases"/>
    <property type="match status" value="1"/>
</dbReference>
<comment type="caution">
    <text evidence="11">The sequence shown here is derived from an EMBL/GenBank/DDBJ whole genome shotgun (WGS) entry which is preliminary data.</text>
</comment>
<evidence type="ECO:0000256" key="5">
    <source>
        <dbReference type="ARBA" id="ARBA00038437"/>
    </source>
</evidence>
<feature type="compositionally biased region" description="Low complexity" evidence="7">
    <location>
        <begin position="590"/>
        <end position="606"/>
    </location>
</feature>
<keyword evidence="2" id="KW-0378">Hydrolase</keyword>
<dbReference type="SMART" id="SM00490">
    <property type="entry name" value="HELICc"/>
    <property type="match status" value="1"/>
</dbReference>
<evidence type="ECO:0000259" key="9">
    <source>
        <dbReference type="PROSITE" id="PS51194"/>
    </source>
</evidence>
<keyword evidence="3 11" id="KW-0347">Helicase</keyword>
<dbReference type="SMART" id="SM00487">
    <property type="entry name" value="DEXDc"/>
    <property type="match status" value="1"/>
</dbReference>
<accession>A0ABW0YUQ2</accession>
<dbReference type="PROSITE" id="PS51195">
    <property type="entry name" value="Q_MOTIF"/>
    <property type="match status" value="1"/>
</dbReference>
<dbReference type="InterPro" id="IPR014014">
    <property type="entry name" value="RNA_helicase_DEAD_Q_motif"/>
</dbReference>
<feature type="compositionally biased region" description="Low complexity" evidence="7">
    <location>
        <begin position="65"/>
        <end position="74"/>
    </location>
</feature>
<feature type="region of interest" description="Disordered" evidence="7">
    <location>
        <begin position="557"/>
        <end position="623"/>
    </location>
</feature>
<dbReference type="PROSITE" id="PS51194">
    <property type="entry name" value="HELICASE_CTER"/>
    <property type="match status" value="1"/>
</dbReference>
<feature type="domain" description="Helicase C-terminal" evidence="9">
    <location>
        <begin position="406"/>
        <end position="555"/>
    </location>
</feature>
<dbReference type="EMBL" id="JBHSPB010000003">
    <property type="protein sequence ID" value="MFC5719522.1"/>
    <property type="molecule type" value="Genomic_DNA"/>
</dbReference>
<dbReference type="CDD" id="cd18787">
    <property type="entry name" value="SF2_C_DEAD"/>
    <property type="match status" value="1"/>
</dbReference>
<evidence type="ECO:0000256" key="7">
    <source>
        <dbReference type="SAM" id="MobiDB-lite"/>
    </source>
</evidence>
<evidence type="ECO:0000313" key="11">
    <source>
        <dbReference type="EMBL" id="MFC5719522.1"/>
    </source>
</evidence>
<feature type="region of interest" description="Disordered" evidence="7">
    <location>
        <begin position="1"/>
        <end position="176"/>
    </location>
</feature>
<gene>
    <name evidence="11" type="ORF">ACFP1Z_04885</name>
</gene>
<evidence type="ECO:0000256" key="4">
    <source>
        <dbReference type="ARBA" id="ARBA00022840"/>
    </source>
</evidence>
<feature type="compositionally biased region" description="Low complexity" evidence="7">
    <location>
        <begin position="9"/>
        <end position="20"/>
    </location>
</feature>
<dbReference type="PANTHER" id="PTHR47959">
    <property type="entry name" value="ATP-DEPENDENT RNA HELICASE RHLE-RELATED"/>
    <property type="match status" value="1"/>
</dbReference>
<comment type="similarity">
    <text evidence="5">Belongs to the DEAD box helicase family.</text>
</comment>
<feature type="short sequence motif" description="Q motif" evidence="6">
    <location>
        <begin position="179"/>
        <end position="207"/>
    </location>
</feature>
<proteinExistence type="inferred from homology"/>
<feature type="domain" description="Helicase ATP-binding" evidence="8">
    <location>
        <begin position="210"/>
        <end position="383"/>
    </location>
</feature>
<dbReference type="Pfam" id="PF00270">
    <property type="entry name" value="DEAD"/>
    <property type="match status" value="1"/>
</dbReference>
<keyword evidence="1" id="KW-0547">Nucleotide-binding</keyword>
<dbReference type="GO" id="GO:0004386">
    <property type="term" value="F:helicase activity"/>
    <property type="evidence" value="ECO:0007669"/>
    <property type="project" value="UniProtKB-KW"/>
</dbReference>
<feature type="compositionally biased region" description="Low complexity" evidence="7">
    <location>
        <begin position="33"/>
        <end position="44"/>
    </location>
</feature>
<reference evidence="12" key="1">
    <citation type="journal article" date="2019" name="Int. J. Syst. Evol. Microbiol.">
        <title>The Global Catalogue of Microorganisms (GCM) 10K type strain sequencing project: providing services to taxonomists for standard genome sequencing and annotation.</title>
        <authorList>
            <consortium name="The Broad Institute Genomics Platform"/>
            <consortium name="The Broad Institute Genome Sequencing Center for Infectious Disease"/>
            <person name="Wu L."/>
            <person name="Ma J."/>
        </authorList>
    </citation>
    <scope>NUCLEOTIDE SEQUENCE [LARGE SCALE GENOMIC DNA]</scope>
    <source>
        <strain evidence="12">CGMCC 4.7304</strain>
    </source>
</reference>
<evidence type="ECO:0000256" key="2">
    <source>
        <dbReference type="ARBA" id="ARBA00022801"/>
    </source>
</evidence>
<sequence>MTRSARPDAGSPSGEGSPRSSRTRRRSSGTGGTAPRTAGSATGSEPTGTRSRNPRRTPQNDRPARAGAPAADAGPARDGRTADAAAGDRSARSARGDRSTRAGQAPRTDVTSRDANGRPVDGTGTPARTGRPARNDRSARAGKAPRSGEAPRNGRRPAAQPAADFAMPESTTPALPPVASFADLDMPGALLDALARQGVTEPFPIQAATLPNSLHGRDVLGRGRTGSGKTLAFGLAVLARTSGKRAKAGRPLALVLVPTRELAQQVTDSLTPYAASVGLRVATVVGGLSIGRQAQTLARGAEVLVATPGRLADLIQRGDCALGDVAITVLDEADQMADMGFLPQVTRLLEQVAPGGQRMLFSATLDRNVDRLVRRFLTDPVTHSVDGSVGAVSTMEHHLLHVGELDKKDAVTRIAAREGRVIMFVDTKRGADRLVKKLLAQGVRAAALHGGKSQPQRNRTLELFRTDQVTALIATNVAARGIHIDGLDLVVNIDPPVDHKDYLHRGGRTARAGESGTVVTLVLPEQRREMSRMMTTAKITPNVVKVASPQDEELTRITGAREPSGVPVTIAPSPAASGGNGGSGTRRRGGSQATRESSGTRRGAGTRTRRTAGTGGRTPRTRP</sequence>
<dbReference type="InterPro" id="IPR050079">
    <property type="entry name" value="DEAD_box_RNA_helicase"/>
</dbReference>
<protein>
    <submittedName>
        <fullName evidence="11">DEAD/DEAH box helicase</fullName>
    </submittedName>
</protein>
<keyword evidence="12" id="KW-1185">Reference proteome</keyword>
<dbReference type="InterPro" id="IPR014001">
    <property type="entry name" value="Helicase_ATP-bd"/>
</dbReference>
<name>A0ABW0YUQ2_9ACTN</name>
<evidence type="ECO:0000256" key="6">
    <source>
        <dbReference type="PROSITE-ProRule" id="PRU00552"/>
    </source>
</evidence>
<dbReference type="CDD" id="cd00268">
    <property type="entry name" value="DEADc"/>
    <property type="match status" value="1"/>
</dbReference>
<keyword evidence="4" id="KW-0067">ATP-binding</keyword>
<feature type="compositionally biased region" description="Basic and acidic residues" evidence="7">
    <location>
        <begin position="89"/>
        <end position="100"/>
    </location>
</feature>
<organism evidence="11 12">
    <name type="scientific">Streptomyces gamaensis</name>
    <dbReference type="NCBI Taxonomy" id="1763542"/>
    <lineage>
        <taxon>Bacteria</taxon>
        <taxon>Bacillati</taxon>
        <taxon>Actinomycetota</taxon>
        <taxon>Actinomycetes</taxon>
        <taxon>Kitasatosporales</taxon>
        <taxon>Streptomycetaceae</taxon>
        <taxon>Streptomyces</taxon>
    </lineage>
</organism>